<protein>
    <submittedName>
        <fullName evidence="1">Neurochondrin-domain-containing protein</fullName>
    </submittedName>
</protein>
<dbReference type="Pfam" id="PF05536">
    <property type="entry name" value="Neurochondrin"/>
    <property type="match status" value="1"/>
</dbReference>
<dbReference type="InterPro" id="IPR008709">
    <property type="entry name" value="Neurochondrin"/>
</dbReference>
<keyword evidence="2" id="KW-1185">Reference proteome</keyword>
<name>A0A4P9Y3F3_9FUNG</name>
<dbReference type="EMBL" id="KZ988021">
    <property type="protein sequence ID" value="RKP13436.1"/>
    <property type="molecule type" value="Genomic_DNA"/>
</dbReference>
<evidence type="ECO:0000313" key="1">
    <source>
        <dbReference type="EMBL" id="RKP13436.1"/>
    </source>
</evidence>
<dbReference type="PANTHER" id="PTHR13109">
    <property type="entry name" value="NEUROCHONDRIN"/>
    <property type="match status" value="1"/>
</dbReference>
<evidence type="ECO:0000313" key="2">
    <source>
        <dbReference type="Proteomes" id="UP000267251"/>
    </source>
</evidence>
<accession>A0A4P9Y3F3</accession>
<reference evidence="2" key="1">
    <citation type="journal article" date="2018" name="Nat. Microbiol.">
        <title>Leveraging single-cell genomics to expand the fungal tree of life.</title>
        <authorList>
            <person name="Ahrendt S.R."/>
            <person name="Quandt C.A."/>
            <person name="Ciobanu D."/>
            <person name="Clum A."/>
            <person name="Salamov A."/>
            <person name="Andreopoulos B."/>
            <person name="Cheng J.F."/>
            <person name="Woyke T."/>
            <person name="Pelin A."/>
            <person name="Henrissat B."/>
            <person name="Reynolds N.K."/>
            <person name="Benny G.L."/>
            <person name="Smith M.E."/>
            <person name="James T.Y."/>
            <person name="Grigoriev I.V."/>
        </authorList>
    </citation>
    <scope>NUCLEOTIDE SEQUENCE [LARGE SCALE GENOMIC DNA]</scope>
</reference>
<dbReference type="AlphaFoldDB" id="A0A4P9Y3F3"/>
<proteinExistence type="predicted"/>
<dbReference type="PANTHER" id="PTHR13109:SF7">
    <property type="entry name" value="NEUROCHONDRIN"/>
    <property type="match status" value="1"/>
</dbReference>
<organism evidence="1 2">
    <name type="scientific">Piptocephalis cylindrospora</name>
    <dbReference type="NCBI Taxonomy" id="1907219"/>
    <lineage>
        <taxon>Eukaryota</taxon>
        <taxon>Fungi</taxon>
        <taxon>Fungi incertae sedis</taxon>
        <taxon>Zoopagomycota</taxon>
        <taxon>Zoopagomycotina</taxon>
        <taxon>Zoopagomycetes</taxon>
        <taxon>Zoopagales</taxon>
        <taxon>Piptocephalidaceae</taxon>
        <taxon>Piptocephalis</taxon>
    </lineage>
</organism>
<dbReference type="OrthoDB" id="10452766at2759"/>
<dbReference type="Proteomes" id="UP000267251">
    <property type="component" value="Unassembled WGS sequence"/>
</dbReference>
<sequence length="588" mass="65220">MSTSTELANCLETLRNADASLDASLASLLLLPRLLQSDSRAEGAQEAWQALRPAFLDQLLREERPSGSEEGMRTVAIHVLSTFARLLPASLQSKKMAERIPNLLDPSLIRLCFSLSPDYASAPLEEMDETIQLLLVLCTSPLALRRLSRPSSLTSLFALGNSRPERAGAVDDLIIGCLTRLSDLIVKEEDADKDMEGTKAFDASVRATRSTLSGYIQAFIGARGDQKRRAGILETLCQLIPRVYRPLMDDAMKDERDIQKGLIIMLSDTLGSKQEPEARDSALELGYLTFRYFGEDLFLGRLCDRRTTPQVSSGKGKGRKDAPTHEIIGSSIGMTSWEGQERLAGLLVQLASLETRIGLDALVLSHRLNKGSSKEKGRSLKMSRVGLGLLDEIVECWTLVAQDEEEDGEDRVGVLRMAMFMKAWKAVEGAMEAVMEFLQDLLDPTSSPTPEDYGDLVPILISSLTVMSHWATGKEELSKMRADLLPLFPPLLRRSKDGGLILEELCEPLDCLLEDEFLTQDAQDLGLTRRLEGYLEEMWQDGGVREESRLVQVARVVLKAQGRLPGTVQHYLLDRGWELPGLMMDELD</sequence>
<gene>
    <name evidence="1" type="ORF">BJ684DRAFT_16164</name>
</gene>